<evidence type="ECO:0000313" key="3">
    <source>
        <dbReference type="Proteomes" id="UP000447434"/>
    </source>
</evidence>
<keyword evidence="3" id="KW-1185">Reference proteome</keyword>
<keyword evidence="1" id="KW-1133">Transmembrane helix</keyword>
<accession>A0A6A4Q9M7</accession>
<feature type="transmembrane region" description="Helical" evidence="1">
    <location>
        <begin position="37"/>
        <end position="56"/>
    </location>
</feature>
<protein>
    <submittedName>
        <fullName evidence="2">Uncharacterized protein</fullName>
    </submittedName>
</protein>
<dbReference type="AlphaFoldDB" id="A0A6A4Q9M7"/>
<dbReference type="EMBL" id="WOCE01000007">
    <property type="protein sequence ID" value="KAE9610279.1"/>
    <property type="molecule type" value="Genomic_DNA"/>
</dbReference>
<gene>
    <name evidence="2" type="ORF">Lalb_Chr07g0184951</name>
</gene>
<keyword evidence="1" id="KW-0812">Transmembrane</keyword>
<comment type="caution">
    <text evidence="2">The sequence shown here is derived from an EMBL/GenBank/DDBJ whole genome shotgun (WGS) entry which is preliminary data.</text>
</comment>
<sequence>MLSPLLSYLYKFTSLTTIAFYFIIIHTYMSLFSLLPFSTFAAFLAFLAFSLNPFFLKSESFL</sequence>
<evidence type="ECO:0000256" key="1">
    <source>
        <dbReference type="SAM" id="Phobius"/>
    </source>
</evidence>
<name>A0A6A4Q9M7_LUPAL</name>
<proteinExistence type="predicted"/>
<reference evidence="3" key="1">
    <citation type="journal article" date="2020" name="Nat. Commun.">
        <title>Genome sequence of the cluster root forming white lupin.</title>
        <authorList>
            <person name="Hufnagel B."/>
            <person name="Marques A."/>
            <person name="Soriano A."/>
            <person name="Marques L."/>
            <person name="Divol F."/>
            <person name="Doumas P."/>
            <person name="Sallet E."/>
            <person name="Mancinotti D."/>
            <person name="Carrere S."/>
            <person name="Marande W."/>
            <person name="Arribat S."/>
            <person name="Keller J."/>
            <person name="Huneau C."/>
            <person name="Blein T."/>
            <person name="Aime D."/>
            <person name="Laguerre M."/>
            <person name="Taylor J."/>
            <person name="Schubert V."/>
            <person name="Nelson M."/>
            <person name="Geu-Flores F."/>
            <person name="Crespi M."/>
            <person name="Gallardo-Guerrero K."/>
            <person name="Delaux P.-M."/>
            <person name="Salse J."/>
            <person name="Berges H."/>
            <person name="Guyot R."/>
            <person name="Gouzy J."/>
            <person name="Peret B."/>
        </authorList>
    </citation>
    <scope>NUCLEOTIDE SEQUENCE [LARGE SCALE GENOMIC DNA]</scope>
    <source>
        <strain evidence="3">cv. Amiga</strain>
    </source>
</reference>
<dbReference type="Proteomes" id="UP000447434">
    <property type="component" value="Chromosome 7"/>
</dbReference>
<keyword evidence="1" id="KW-0472">Membrane</keyword>
<evidence type="ECO:0000313" key="2">
    <source>
        <dbReference type="EMBL" id="KAE9610279.1"/>
    </source>
</evidence>
<organism evidence="2 3">
    <name type="scientific">Lupinus albus</name>
    <name type="common">White lupine</name>
    <name type="synonym">Lupinus termis</name>
    <dbReference type="NCBI Taxonomy" id="3870"/>
    <lineage>
        <taxon>Eukaryota</taxon>
        <taxon>Viridiplantae</taxon>
        <taxon>Streptophyta</taxon>
        <taxon>Embryophyta</taxon>
        <taxon>Tracheophyta</taxon>
        <taxon>Spermatophyta</taxon>
        <taxon>Magnoliopsida</taxon>
        <taxon>eudicotyledons</taxon>
        <taxon>Gunneridae</taxon>
        <taxon>Pentapetalae</taxon>
        <taxon>rosids</taxon>
        <taxon>fabids</taxon>
        <taxon>Fabales</taxon>
        <taxon>Fabaceae</taxon>
        <taxon>Papilionoideae</taxon>
        <taxon>50 kb inversion clade</taxon>
        <taxon>genistoids sensu lato</taxon>
        <taxon>core genistoids</taxon>
        <taxon>Genisteae</taxon>
        <taxon>Lupinus</taxon>
    </lineage>
</organism>
<feature type="transmembrane region" description="Helical" evidence="1">
    <location>
        <begin position="12"/>
        <end position="31"/>
    </location>
</feature>